<name>A0A9X2KHF5_9MICC</name>
<feature type="transmembrane region" description="Helical" evidence="1">
    <location>
        <begin position="46"/>
        <end position="62"/>
    </location>
</feature>
<dbReference type="Proteomes" id="UP001139502">
    <property type="component" value="Unassembled WGS sequence"/>
</dbReference>
<evidence type="ECO:0000313" key="3">
    <source>
        <dbReference type="Proteomes" id="UP001139502"/>
    </source>
</evidence>
<dbReference type="RefSeq" id="WP_254164785.1">
    <property type="nucleotide sequence ID" value="NZ_JANAFB010000003.1"/>
</dbReference>
<feature type="transmembrane region" description="Helical" evidence="1">
    <location>
        <begin position="23"/>
        <end position="40"/>
    </location>
</feature>
<reference evidence="2" key="1">
    <citation type="submission" date="2022-06" db="EMBL/GenBank/DDBJ databases">
        <title>Rothia sp. isolated from sandalwood seedling.</title>
        <authorList>
            <person name="Tuikhar N."/>
            <person name="Kirdat K."/>
            <person name="Thorat V."/>
            <person name="Swetha P."/>
            <person name="Padma S."/>
            <person name="Sundararaj R."/>
            <person name="Yadav A."/>
        </authorList>
    </citation>
    <scope>NUCLEOTIDE SEQUENCE</scope>
    <source>
        <strain evidence="2">AR01</strain>
    </source>
</reference>
<keyword evidence="1" id="KW-1133">Transmembrane helix</keyword>
<gene>
    <name evidence="2" type="ORF">NBM05_02110</name>
</gene>
<sequence>MAPEDGPGRNDPRDLRTMRFRSVFWMYAGLTVVWLGVFAIRPSWPWGIAAGLGVLVTIYFGIRDRRARSGD</sequence>
<dbReference type="AlphaFoldDB" id="A0A9X2KHF5"/>
<keyword evidence="1" id="KW-0812">Transmembrane</keyword>
<keyword evidence="3" id="KW-1185">Reference proteome</keyword>
<comment type="caution">
    <text evidence="2">The sequence shown here is derived from an EMBL/GenBank/DDBJ whole genome shotgun (WGS) entry which is preliminary data.</text>
</comment>
<evidence type="ECO:0000256" key="1">
    <source>
        <dbReference type="SAM" id="Phobius"/>
    </source>
</evidence>
<dbReference type="EMBL" id="JANAFB010000003">
    <property type="protein sequence ID" value="MCP3424855.1"/>
    <property type="molecule type" value="Genomic_DNA"/>
</dbReference>
<accession>A0A9X2KHF5</accession>
<evidence type="ECO:0000313" key="2">
    <source>
        <dbReference type="EMBL" id="MCP3424855.1"/>
    </source>
</evidence>
<protein>
    <submittedName>
        <fullName evidence="2">Uncharacterized protein</fullName>
    </submittedName>
</protein>
<proteinExistence type="predicted"/>
<keyword evidence="1" id="KW-0472">Membrane</keyword>
<organism evidence="2 3">
    <name type="scientific">Rothia santali</name>
    <dbReference type="NCBI Taxonomy" id="2949643"/>
    <lineage>
        <taxon>Bacteria</taxon>
        <taxon>Bacillati</taxon>
        <taxon>Actinomycetota</taxon>
        <taxon>Actinomycetes</taxon>
        <taxon>Micrococcales</taxon>
        <taxon>Micrococcaceae</taxon>
        <taxon>Rothia</taxon>
    </lineage>
</organism>